<comment type="caution">
    <text evidence="1">The sequence shown here is derived from an EMBL/GenBank/DDBJ whole genome shotgun (WGS) entry which is preliminary data.</text>
</comment>
<evidence type="ECO:0000313" key="1">
    <source>
        <dbReference type="EMBL" id="CAG8733108.1"/>
    </source>
</evidence>
<dbReference type="Proteomes" id="UP000789920">
    <property type="component" value="Unassembled WGS sequence"/>
</dbReference>
<reference evidence="1" key="1">
    <citation type="submission" date="2021-06" db="EMBL/GenBank/DDBJ databases">
        <authorList>
            <person name="Kallberg Y."/>
            <person name="Tangrot J."/>
            <person name="Rosling A."/>
        </authorList>
    </citation>
    <scope>NUCLEOTIDE SEQUENCE</scope>
    <source>
        <strain evidence="1">MA461A</strain>
    </source>
</reference>
<evidence type="ECO:0000313" key="2">
    <source>
        <dbReference type="Proteomes" id="UP000789920"/>
    </source>
</evidence>
<feature type="non-terminal residue" evidence="1">
    <location>
        <position position="1"/>
    </location>
</feature>
<sequence length="54" mass="6384">MSTLFTPCDEEYESRLDEYEPESQLYESERTSQLDESEPTTQELNSSSNEYTYT</sequence>
<proteinExistence type="predicted"/>
<gene>
    <name evidence="1" type="ORF">RPERSI_LOCUS12365</name>
</gene>
<protein>
    <submittedName>
        <fullName evidence="1">781_t:CDS:1</fullName>
    </submittedName>
</protein>
<name>A0ACA9Q408_9GLOM</name>
<organism evidence="1 2">
    <name type="scientific">Racocetra persica</name>
    <dbReference type="NCBI Taxonomy" id="160502"/>
    <lineage>
        <taxon>Eukaryota</taxon>
        <taxon>Fungi</taxon>
        <taxon>Fungi incertae sedis</taxon>
        <taxon>Mucoromycota</taxon>
        <taxon>Glomeromycotina</taxon>
        <taxon>Glomeromycetes</taxon>
        <taxon>Diversisporales</taxon>
        <taxon>Gigasporaceae</taxon>
        <taxon>Racocetra</taxon>
    </lineage>
</organism>
<accession>A0ACA9Q408</accession>
<keyword evidence="2" id="KW-1185">Reference proteome</keyword>
<dbReference type="EMBL" id="CAJVQC010026413">
    <property type="protein sequence ID" value="CAG8733108.1"/>
    <property type="molecule type" value="Genomic_DNA"/>
</dbReference>
<feature type="non-terminal residue" evidence="1">
    <location>
        <position position="54"/>
    </location>
</feature>